<reference evidence="1 2" key="1">
    <citation type="submission" date="2019-03" db="EMBL/GenBank/DDBJ databases">
        <title>Genomic Encyclopedia of Type Strains, Phase IV (KMG-IV): sequencing the most valuable type-strain genomes for metagenomic binning, comparative biology and taxonomic classification.</title>
        <authorList>
            <person name="Goeker M."/>
        </authorList>
    </citation>
    <scope>NUCLEOTIDE SEQUENCE [LARGE SCALE GENOMIC DNA]</scope>
    <source>
        <strain evidence="1 2">DSM 28559</strain>
    </source>
</reference>
<dbReference type="EMBL" id="SLXA01000015">
    <property type="protein sequence ID" value="TCO82825.1"/>
    <property type="molecule type" value="Genomic_DNA"/>
</dbReference>
<protein>
    <submittedName>
        <fullName evidence="1">Uncharacterized protein</fullName>
    </submittedName>
</protein>
<accession>A0A4R2L9I2</accession>
<keyword evidence="2" id="KW-1185">Reference proteome</keyword>
<organism evidence="1 2">
    <name type="scientific">Frisingicoccus caecimuris</name>
    <dbReference type="NCBI Taxonomy" id="1796636"/>
    <lineage>
        <taxon>Bacteria</taxon>
        <taxon>Bacillati</taxon>
        <taxon>Bacillota</taxon>
        <taxon>Clostridia</taxon>
        <taxon>Lachnospirales</taxon>
        <taxon>Lachnospiraceae</taxon>
        <taxon>Frisingicoccus</taxon>
    </lineage>
</organism>
<evidence type="ECO:0000313" key="2">
    <source>
        <dbReference type="Proteomes" id="UP000295711"/>
    </source>
</evidence>
<proteinExistence type="predicted"/>
<name>A0A4R2L9I2_9FIRM</name>
<dbReference type="OrthoDB" id="9797806at2"/>
<gene>
    <name evidence="1" type="ORF">EV212_1155</name>
</gene>
<dbReference type="Proteomes" id="UP000295711">
    <property type="component" value="Unassembled WGS sequence"/>
</dbReference>
<dbReference type="RefSeq" id="WP_132093562.1">
    <property type="nucleotide sequence ID" value="NZ_JANKAQ010000006.1"/>
</dbReference>
<sequence>MEKNTKICHCCGRVIGQEDYVHIEKVWGYFSKGKDGQKHSIDLCEDCYDRWTRGFKKSPDISETTELV</sequence>
<evidence type="ECO:0000313" key="1">
    <source>
        <dbReference type="EMBL" id="TCO82825.1"/>
    </source>
</evidence>
<dbReference type="AlphaFoldDB" id="A0A4R2L9I2"/>
<comment type="caution">
    <text evidence="1">The sequence shown here is derived from an EMBL/GenBank/DDBJ whole genome shotgun (WGS) entry which is preliminary data.</text>
</comment>